<dbReference type="OrthoDB" id="5559625at2"/>
<evidence type="ECO:0000256" key="2">
    <source>
        <dbReference type="SAM" id="SignalP"/>
    </source>
</evidence>
<feature type="compositionally biased region" description="Pro residues" evidence="1">
    <location>
        <begin position="73"/>
        <end position="84"/>
    </location>
</feature>
<evidence type="ECO:0000256" key="1">
    <source>
        <dbReference type="SAM" id="MobiDB-lite"/>
    </source>
</evidence>
<dbReference type="InterPro" id="IPR039555">
    <property type="entry name" value="TraF/TrbB"/>
</dbReference>
<dbReference type="RefSeq" id="WP_046498875.1">
    <property type="nucleotide sequence ID" value="NZ_CP011133.1"/>
</dbReference>
<dbReference type="InterPro" id="IPR014111">
    <property type="entry name" value="T4SS_TraF-like"/>
</dbReference>
<dbReference type="EMBL" id="CP011133">
    <property type="protein sequence ID" value="AKE62109.1"/>
    <property type="molecule type" value="Genomic_DNA"/>
</dbReference>
<sequence>MKYQFLTKSIIPLLVGFAFTTSVLADEGNTITPQSPQTTSDDLAGGQAFLNGKEEGWFWRKSPPEPVKKKPVKLPPPPTLPPQEIPKQVAQTPVESTPDPVATEKPGPAPFTVAWFNENIQKLRNQAIDNPTQENVRAYFLAQRIMLDKASRFTDMARLVTSTDPLIDENSRRSTSTFGAMDQSNEAENNSRTVIKDVATKAGLFFFFRGENCSICVKQASVMNTFSFMTDMKVIPISLDGKPLPGNIYPDWRPDSGQASKLQISNAPAIALAIPPSTTRIVSFGPISADQLISRTVLIAHDAGIISDQQYKSTLPYNDTGYIDSNILNDMPKDLTQQPDEFIKYIQAKAGYGSTPNQNVNNPGEK</sequence>
<dbReference type="NCBIfam" id="TIGR02740">
    <property type="entry name" value="TraF-like"/>
    <property type="match status" value="1"/>
</dbReference>
<dbReference type="PATRIC" id="fig|1261127.3.peg.5482"/>
<name>A0A0F6U084_CITAM</name>
<keyword evidence="3" id="KW-0614">Plasmid</keyword>
<evidence type="ECO:0000313" key="4">
    <source>
        <dbReference type="Proteomes" id="UP000034085"/>
    </source>
</evidence>
<evidence type="ECO:0000313" key="3">
    <source>
        <dbReference type="EMBL" id="AKE62109.1"/>
    </source>
</evidence>
<geneLocation type="plasmid" evidence="3">
    <name>unnamed</name>
</geneLocation>
<accession>A0A0F6U084</accession>
<protein>
    <submittedName>
        <fullName evidence="3">Pilus assembly protein</fullName>
    </submittedName>
</protein>
<proteinExistence type="predicted"/>
<dbReference type="KEGG" id="cama:F384_26425"/>
<feature type="compositionally biased region" description="Basic and acidic residues" evidence="1">
    <location>
        <begin position="55"/>
        <end position="68"/>
    </location>
</feature>
<dbReference type="Proteomes" id="UP000034085">
    <property type="component" value="Plasmid"/>
</dbReference>
<reference evidence="3 4" key="1">
    <citation type="submission" date="2015-03" db="EMBL/GenBank/DDBJ databases">
        <title>Complete genome sequence of Citrobacter amalonaticus Y19.</title>
        <authorList>
            <person name="Park S."/>
        </authorList>
    </citation>
    <scope>NUCLEOTIDE SEQUENCE [LARGE SCALE GENOMIC DNA]</scope>
    <source>
        <strain evidence="3 4">Y19</strain>
        <plasmid evidence="4">Plasmid</plasmid>
    </source>
</reference>
<dbReference type="AlphaFoldDB" id="A0A0F6U084"/>
<feature type="signal peptide" evidence="2">
    <location>
        <begin position="1"/>
        <end position="25"/>
    </location>
</feature>
<feature type="region of interest" description="Disordered" evidence="1">
    <location>
        <begin position="55"/>
        <end position="109"/>
    </location>
</feature>
<dbReference type="HOGENOM" id="CLU_068456_1_0_6"/>
<feature type="chain" id="PRO_5002510318" evidence="2">
    <location>
        <begin position="26"/>
        <end position="366"/>
    </location>
</feature>
<gene>
    <name evidence="3" type="ORF">F384_26425</name>
</gene>
<keyword evidence="2" id="KW-0732">Signal</keyword>
<dbReference type="Pfam" id="PF13728">
    <property type="entry name" value="TraF"/>
    <property type="match status" value="1"/>
</dbReference>
<organism evidence="3 4">
    <name type="scientific">Citrobacter amalonaticus Y19</name>
    <dbReference type="NCBI Taxonomy" id="1261127"/>
    <lineage>
        <taxon>Bacteria</taxon>
        <taxon>Pseudomonadati</taxon>
        <taxon>Pseudomonadota</taxon>
        <taxon>Gammaproteobacteria</taxon>
        <taxon>Enterobacterales</taxon>
        <taxon>Enterobacteriaceae</taxon>
        <taxon>Citrobacter</taxon>
    </lineage>
</organism>